<dbReference type="GO" id="GO:0005881">
    <property type="term" value="C:cytoplasmic microtubule"/>
    <property type="evidence" value="ECO:0007669"/>
    <property type="project" value="Ensembl"/>
</dbReference>
<dbReference type="GO" id="GO:0008017">
    <property type="term" value="F:microtubule binding"/>
    <property type="evidence" value="ECO:0007669"/>
    <property type="project" value="Ensembl"/>
</dbReference>
<dbReference type="GO" id="GO:1990023">
    <property type="term" value="C:mitotic spindle midzone"/>
    <property type="evidence" value="ECO:0007669"/>
    <property type="project" value="Ensembl"/>
</dbReference>
<feature type="compositionally biased region" description="Low complexity" evidence="1">
    <location>
        <begin position="688"/>
        <end position="698"/>
    </location>
</feature>
<dbReference type="GeneTree" id="ENSGT00390000008459"/>
<dbReference type="GO" id="GO:0032886">
    <property type="term" value="P:regulation of microtubule-based process"/>
    <property type="evidence" value="ECO:0007669"/>
    <property type="project" value="Ensembl"/>
</dbReference>
<keyword evidence="4" id="KW-1185">Reference proteome</keyword>
<dbReference type="GO" id="GO:0097431">
    <property type="term" value="C:mitotic spindle pole"/>
    <property type="evidence" value="ECO:0007669"/>
    <property type="project" value="Ensembl"/>
</dbReference>
<organism evidence="3 4">
    <name type="scientific">Jaculus jaculus</name>
    <name type="common">Lesser Egyptian jerboa</name>
    <dbReference type="NCBI Taxonomy" id="51337"/>
    <lineage>
        <taxon>Eukaryota</taxon>
        <taxon>Metazoa</taxon>
        <taxon>Chordata</taxon>
        <taxon>Craniata</taxon>
        <taxon>Vertebrata</taxon>
        <taxon>Euteleostomi</taxon>
        <taxon>Mammalia</taxon>
        <taxon>Eutheria</taxon>
        <taxon>Euarchontoglires</taxon>
        <taxon>Glires</taxon>
        <taxon>Rodentia</taxon>
        <taxon>Myomorpha</taxon>
        <taxon>Dipodoidea</taxon>
        <taxon>Dipodidae</taxon>
        <taxon>Dipodinae</taxon>
        <taxon>Jaculus</taxon>
    </lineage>
</organism>
<dbReference type="PANTHER" id="PTHR21831">
    <property type="entry name" value="MICROTUBULE-ASSOCIATED PROTEIN 10"/>
    <property type="match status" value="1"/>
</dbReference>
<reference evidence="3" key="1">
    <citation type="submission" date="2025-08" db="UniProtKB">
        <authorList>
            <consortium name="Ensembl"/>
        </authorList>
    </citation>
    <scope>IDENTIFICATION</scope>
</reference>
<dbReference type="PANTHER" id="PTHR21831:SF2">
    <property type="entry name" value="MICROTUBULE-ASSOCIATED PROTEIN 10"/>
    <property type="match status" value="1"/>
</dbReference>
<reference evidence="3" key="2">
    <citation type="submission" date="2025-09" db="UniProtKB">
        <authorList>
            <consortium name="Ensembl"/>
        </authorList>
    </citation>
    <scope>IDENTIFICATION</scope>
</reference>
<name>A0A8C5KEF1_JACJA</name>
<gene>
    <name evidence="3" type="primary">Map10</name>
</gene>
<feature type="compositionally biased region" description="Basic and acidic residues" evidence="1">
    <location>
        <begin position="641"/>
        <end position="652"/>
    </location>
</feature>
<dbReference type="GO" id="GO:0031122">
    <property type="term" value="P:cytoplasmic microtubule organization"/>
    <property type="evidence" value="ECO:0007669"/>
    <property type="project" value="Ensembl"/>
</dbReference>
<sequence>MAAAAAERLFSLELLVDWVRLDTELPPRAPGLAVAFCLLDFPPLLVLPPAAPCPSAPVRGAISFRRGKACLLRLRPEALRCPRLRASLLQLPGDPAPAHARSPRLLGTCDVPLVGAAGRGSFVLRGPTGERVGDLALFLRLTDLGRSPPGPAALEPGARDAGRPAGDAESSAPRKDVEAATLLHSKASSEEAPPGPQDAELDLEANTFCPPPLYYTHLTPEKPPPARGDITIEPQRNGPEEVDGVSLETAGVNPPSHPRPPRHIPCASGESPAVPVNPACPQGAGACNQPVCHPQTEQSTMDTIRQLPLLNALLIELSLLCNQPVASPTHVHPHLAWLYRTEPRAPESSAKSTSQAESKKKLAVGELEEIENSKKDKHFHEKVISSPPQRVTKGRLLYGLTNTLRLRLKQTNPDMLMVHEKREQRRKMQLQTLGRKFRVPPCKNKLPSVAEQSQKPPEQCKDVCLDLNVSLAENSDTSKQISGSFDEHSTTTETEANCANEKETIDGGENRTSNASLETAVSSANSIIPGRFPYENVLGGKMETKFQRPCVSHQEIVRKEGERYVRTTDNDSFTADVSENRLSRNSCRESYSEHKYSDDFASSCYSEDFCSAEESSRSLPAHHRSEREENQKHSSCACKSGEAKLSTRENSSEKSSVLSPPFSAGSPVLSYKRSHSLKSRDKSLEEASGTSASDLSSSRWTNEKENQVDQITTHNSKGVKRSQGICIKLKTRVDCKSSEKSQSPQTSQVSSYLPSKLSELELKALDSSVSDHFEEDNDDLGSLSISKQCKDICELVINKLPGYTV</sequence>
<dbReference type="InterPro" id="IPR026679">
    <property type="entry name" value="MAP10_C-term"/>
</dbReference>
<dbReference type="OMA" id="EDFCTTE"/>
<feature type="compositionally biased region" description="Basic and acidic residues" evidence="1">
    <location>
        <begin position="623"/>
        <end position="632"/>
    </location>
</feature>
<feature type="region of interest" description="Disordered" evidence="1">
    <location>
        <begin position="146"/>
        <end position="177"/>
    </location>
</feature>
<dbReference type="GO" id="GO:0030496">
    <property type="term" value="C:midbody"/>
    <property type="evidence" value="ECO:0007669"/>
    <property type="project" value="Ensembl"/>
</dbReference>
<dbReference type="GO" id="GO:0005813">
    <property type="term" value="C:centrosome"/>
    <property type="evidence" value="ECO:0007669"/>
    <property type="project" value="Ensembl"/>
</dbReference>
<dbReference type="Ensembl" id="ENSJJAT00000015424.1">
    <property type="protein sequence ID" value="ENSJJAP00000008983.1"/>
    <property type="gene ID" value="ENSJJAG00000012997.1"/>
</dbReference>
<feature type="region of interest" description="Disordered" evidence="1">
    <location>
        <begin position="620"/>
        <end position="715"/>
    </location>
</feature>
<accession>A0A8C5KEF1</accession>
<evidence type="ECO:0000259" key="2">
    <source>
        <dbReference type="Pfam" id="PF14925"/>
    </source>
</evidence>
<dbReference type="GO" id="GO:0051256">
    <property type="term" value="P:mitotic spindle midzone assembly"/>
    <property type="evidence" value="ECO:0007669"/>
    <property type="project" value="Ensembl"/>
</dbReference>
<dbReference type="Pfam" id="PF14925">
    <property type="entry name" value="HPHLAWLY"/>
    <property type="match status" value="1"/>
</dbReference>
<feature type="compositionally biased region" description="Basic and acidic residues" evidence="1">
    <location>
        <begin position="500"/>
        <end position="509"/>
    </location>
</feature>
<feature type="domain" description="Microtubule-associated protein 10 C-terminal" evidence="2">
    <location>
        <begin position="192"/>
        <end position="804"/>
    </location>
</feature>
<evidence type="ECO:0000313" key="4">
    <source>
        <dbReference type="Proteomes" id="UP000694385"/>
    </source>
</evidence>
<evidence type="ECO:0000256" key="1">
    <source>
        <dbReference type="SAM" id="MobiDB-lite"/>
    </source>
</evidence>
<feature type="region of interest" description="Disordered" evidence="1">
    <location>
        <begin position="214"/>
        <end position="240"/>
    </location>
</feature>
<dbReference type="InterPro" id="IPR039302">
    <property type="entry name" value="MAP10"/>
</dbReference>
<evidence type="ECO:0000313" key="3">
    <source>
        <dbReference type="Ensembl" id="ENSJJAP00000008983.1"/>
    </source>
</evidence>
<dbReference type="AlphaFoldDB" id="A0A8C5KEF1"/>
<protein>
    <submittedName>
        <fullName evidence="3">Microtubule-associated protein 10</fullName>
    </submittedName>
</protein>
<dbReference type="Proteomes" id="UP000694385">
    <property type="component" value="Unassembled WGS sequence"/>
</dbReference>
<dbReference type="GO" id="GO:0032467">
    <property type="term" value="P:positive regulation of cytokinesis"/>
    <property type="evidence" value="ECO:0007669"/>
    <property type="project" value="Ensembl"/>
</dbReference>
<feature type="region of interest" description="Disordered" evidence="1">
    <location>
        <begin position="478"/>
        <end position="514"/>
    </location>
</feature>
<proteinExistence type="predicted"/>